<sequence length="114" mass="13159">MFPLLSIKWGQPILIDVPLFNQVVEFQASKNLQKVAQSIIARRLLETIIPPLVEHMVDPASEPFPAEFDIYHSLEHILLRFTIVRRYSSPLSSDHACKKHWADRLLVEAVECKK</sequence>
<protein>
    <submittedName>
        <fullName evidence="1">Uncharacterized protein</fullName>
    </submittedName>
</protein>
<evidence type="ECO:0000313" key="2">
    <source>
        <dbReference type="Proteomes" id="UP000053800"/>
    </source>
</evidence>
<dbReference type="EMBL" id="KN848910">
    <property type="protein sequence ID" value="KIR57759.1"/>
    <property type="molecule type" value="Genomic_DNA"/>
</dbReference>
<name>A0ABR5B2E1_CRYGA</name>
<proteinExistence type="predicted"/>
<evidence type="ECO:0000313" key="1">
    <source>
        <dbReference type="EMBL" id="KIR57759.1"/>
    </source>
</evidence>
<dbReference type="Proteomes" id="UP000053800">
    <property type="component" value="Unassembled WGS sequence"/>
</dbReference>
<accession>A0ABR5B2E1</accession>
<keyword evidence="2" id="KW-1185">Reference proteome</keyword>
<organism evidence="1 2">
    <name type="scientific">Cryptococcus bacillisporus CA1873</name>
    <dbReference type="NCBI Taxonomy" id="1296111"/>
    <lineage>
        <taxon>Eukaryota</taxon>
        <taxon>Fungi</taxon>
        <taxon>Dikarya</taxon>
        <taxon>Basidiomycota</taxon>
        <taxon>Agaricomycotina</taxon>
        <taxon>Tremellomycetes</taxon>
        <taxon>Tremellales</taxon>
        <taxon>Cryptococcaceae</taxon>
        <taxon>Cryptococcus</taxon>
        <taxon>Cryptococcus gattii species complex</taxon>
    </lineage>
</organism>
<reference evidence="1 2" key="1">
    <citation type="submission" date="2015-01" db="EMBL/GenBank/DDBJ databases">
        <title>The Genome Sequence of Cryptococcus gattii CA1873.</title>
        <authorList>
            <consortium name="The Broad Institute Genomics Platform"/>
            <person name="Cuomo C."/>
            <person name="Litvintseva A."/>
            <person name="Chen Y."/>
            <person name="Heitman J."/>
            <person name="Sun S."/>
            <person name="Springer D."/>
            <person name="Dromer F."/>
            <person name="Young S."/>
            <person name="Zeng Q."/>
            <person name="Gargeya S."/>
            <person name="Abouelleil A."/>
            <person name="Alvarado L."/>
            <person name="Chapman S.B."/>
            <person name="Gainer-Dewar J."/>
            <person name="Goldberg J."/>
            <person name="Griggs A."/>
            <person name="Gujja S."/>
            <person name="Hansen M."/>
            <person name="Howarth C."/>
            <person name="Imamovic A."/>
            <person name="Larimer J."/>
            <person name="Murphy C."/>
            <person name="Naylor J."/>
            <person name="Pearson M."/>
            <person name="Priest M."/>
            <person name="Roberts A."/>
            <person name="Saif S."/>
            <person name="Shea T."/>
            <person name="Sykes S."/>
            <person name="Wortman J."/>
            <person name="Nusbaum C."/>
            <person name="Birren B."/>
        </authorList>
    </citation>
    <scope>NUCLEOTIDE SEQUENCE [LARGE SCALE GENOMIC DNA]</scope>
    <source>
        <strain evidence="1 2">CA1873</strain>
    </source>
</reference>
<gene>
    <name evidence="1" type="ORF">I314_06478</name>
</gene>